<organism evidence="2 3">
    <name type="scientific">Apiospora saccharicola</name>
    <dbReference type="NCBI Taxonomy" id="335842"/>
    <lineage>
        <taxon>Eukaryota</taxon>
        <taxon>Fungi</taxon>
        <taxon>Dikarya</taxon>
        <taxon>Ascomycota</taxon>
        <taxon>Pezizomycotina</taxon>
        <taxon>Sordariomycetes</taxon>
        <taxon>Xylariomycetidae</taxon>
        <taxon>Amphisphaeriales</taxon>
        <taxon>Apiosporaceae</taxon>
        <taxon>Apiospora</taxon>
    </lineage>
</organism>
<protein>
    <submittedName>
        <fullName evidence="2">Uncharacterized protein</fullName>
    </submittedName>
</protein>
<name>A0ABR1TJS0_9PEZI</name>
<dbReference type="Proteomes" id="UP001446871">
    <property type="component" value="Unassembled WGS sequence"/>
</dbReference>
<proteinExistence type="predicted"/>
<accession>A0ABR1TJS0</accession>
<evidence type="ECO:0000313" key="2">
    <source>
        <dbReference type="EMBL" id="KAK8046883.1"/>
    </source>
</evidence>
<keyword evidence="3" id="KW-1185">Reference proteome</keyword>
<keyword evidence="1" id="KW-0732">Signal</keyword>
<evidence type="ECO:0000256" key="1">
    <source>
        <dbReference type="SAM" id="SignalP"/>
    </source>
</evidence>
<feature type="signal peptide" evidence="1">
    <location>
        <begin position="1"/>
        <end position="19"/>
    </location>
</feature>
<dbReference type="EMBL" id="JAQQWM010000009">
    <property type="protein sequence ID" value="KAK8046883.1"/>
    <property type="molecule type" value="Genomic_DNA"/>
</dbReference>
<sequence length="95" mass="10256">MRSQVVTVLTGFMVSFATCAPVEKARSAEAIYGNPETATLPYNVNSLNMVEKREVEGIYGNPKTATLPYAVSSLNMAEKRGEAAYGHDSLTPNVK</sequence>
<gene>
    <name evidence="2" type="ORF">PG996_014947</name>
</gene>
<reference evidence="2 3" key="1">
    <citation type="submission" date="2023-01" db="EMBL/GenBank/DDBJ databases">
        <title>Analysis of 21 Apiospora genomes using comparative genomics revels a genus with tremendous synthesis potential of carbohydrate active enzymes and secondary metabolites.</title>
        <authorList>
            <person name="Sorensen T."/>
        </authorList>
    </citation>
    <scope>NUCLEOTIDE SEQUENCE [LARGE SCALE GENOMIC DNA]</scope>
    <source>
        <strain evidence="2 3">CBS 83171</strain>
    </source>
</reference>
<comment type="caution">
    <text evidence="2">The sequence shown here is derived from an EMBL/GenBank/DDBJ whole genome shotgun (WGS) entry which is preliminary data.</text>
</comment>
<feature type="chain" id="PRO_5045247897" evidence="1">
    <location>
        <begin position="20"/>
        <end position="95"/>
    </location>
</feature>
<evidence type="ECO:0000313" key="3">
    <source>
        <dbReference type="Proteomes" id="UP001446871"/>
    </source>
</evidence>